<evidence type="ECO:0000256" key="3">
    <source>
        <dbReference type="ARBA" id="ARBA00023014"/>
    </source>
</evidence>
<reference evidence="5" key="1">
    <citation type="submission" date="2023-02" db="EMBL/GenBank/DDBJ databases">
        <title>Gut commensal Christensenella minuta modulates host metabolism via a new class of secondary bile acids.</title>
        <authorList>
            <person name="Liu C."/>
        </authorList>
    </citation>
    <scope>NUCLEOTIDE SEQUENCE</scope>
    <source>
        <strain evidence="5">CA70</strain>
    </source>
</reference>
<dbReference type="Pfam" id="PF13534">
    <property type="entry name" value="Fer4_17"/>
    <property type="match status" value="1"/>
</dbReference>
<evidence type="ECO:0000259" key="4">
    <source>
        <dbReference type="PROSITE" id="PS51379"/>
    </source>
</evidence>
<protein>
    <submittedName>
        <fullName evidence="5">Reductive dehalogenase domain-containing protein</fullName>
    </submittedName>
</protein>
<gene>
    <name evidence="5" type="ORF">PUP29_03085</name>
</gene>
<dbReference type="Gene3D" id="3.30.70.20">
    <property type="match status" value="1"/>
</dbReference>
<dbReference type="AlphaFoldDB" id="A0AAU8A9T2"/>
<dbReference type="SUPFAM" id="SSF54862">
    <property type="entry name" value="4Fe-4S ferredoxins"/>
    <property type="match status" value="1"/>
</dbReference>
<accession>A0AAU8A9T2</accession>
<name>A0AAU8A9T2_9FIRM</name>
<dbReference type="RefSeq" id="WP_079547286.1">
    <property type="nucleotide sequence ID" value="NZ_CP117826.1"/>
</dbReference>
<organism evidence="5">
    <name type="scientific">Christensenella massiliensis</name>
    <dbReference type="NCBI Taxonomy" id="1805714"/>
    <lineage>
        <taxon>Bacteria</taxon>
        <taxon>Bacillati</taxon>
        <taxon>Bacillota</taxon>
        <taxon>Clostridia</taxon>
        <taxon>Christensenellales</taxon>
        <taxon>Christensenellaceae</taxon>
        <taxon>Christensenella</taxon>
    </lineage>
</organism>
<evidence type="ECO:0000313" key="5">
    <source>
        <dbReference type="EMBL" id="XCC62921.1"/>
    </source>
</evidence>
<dbReference type="EMBL" id="CP117826">
    <property type="protein sequence ID" value="XCC62921.1"/>
    <property type="molecule type" value="Genomic_DNA"/>
</dbReference>
<proteinExistence type="predicted"/>
<dbReference type="PANTHER" id="PTHR42827">
    <property type="entry name" value="IRON-SULFUR CLUSTER-BINDING PROTEIN-RELATED"/>
    <property type="match status" value="1"/>
</dbReference>
<keyword evidence="2" id="KW-0408">Iron</keyword>
<feature type="domain" description="4Fe-4S ferredoxin-type" evidence="4">
    <location>
        <begin position="145"/>
        <end position="177"/>
    </location>
</feature>
<dbReference type="InterPro" id="IPR017896">
    <property type="entry name" value="4Fe4S_Fe-S-bd"/>
</dbReference>
<evidence type="ECO:0000256" key="2">
    <source>
        <dbReference type="ARBA" id="ARBA00023004"/>
    </source>
</evidence>
<dbReference type="PROSITE" id="PS00198">
    <property type="entry name" value="4FE4S_FER_1"/>
    <property type="match status" value="1"/>
</dbReference>
<dbReference type="PROSITE" id="PS51379">
    <property type="entry name" value="4FE4S_FER_2"/>
    <property type="match status" value="1"/>
</dbReference>
<evidence type="ECO:0000256" key="1">
    <source>
        <dbReference type="ARBA" id="ARBA00022723"/>
    </source>
</evidence>
<dbReference type="GO" id="GO:0046872">
    <property type="term" value="F:metal ion binding"/>
    <property type="evidence" value="ECO:0007669"/>
    <property type="project" value="UniProtKB-KW"/>
</dbReference>
<sequence>MISDYIKILEGAYITLYGSAFLPFRQRVYEELPYVISFAVPLPRAVVREIAAEGPTKTYFHHYRTCNSYIDHVSYRLTLAIRKAGYDALYVPASQSVSKDGFQGLFPHKTAAVLCGLGGIGMNGLLVTAKYGAAVRLGTVMTDMPVPQAEQIENPCRRCGCCVRACPSGALYGTAWKDKTPVQDILDVQLCSAYMKKTYREIGRGAVCGICMAACPVGAE</sequence>
<dbReference type="InterPro" id="IPR017900">
    <property type="entry name" value="4Fe4S_Fe_S_CS"/>
</dbReference>
<dbReference type="PANTHER" id="PTHR42827:SF1">
    <property type="entry name" value="IRON-SULFUR CLUSTER-BINDING PROTEIN"/>
    <property type="match status" value="1"/>
</dbReference>
<dbReference type="GO" id="GO:0051536">
    <property type="term" value="F:iron-sulfur cluster binding"/>
    <property type="evidence" value="ECO:0007669"/>
    <property type="project" value="UniProtKB-KW"/>
</dbReference>
<keyword evidence="3" id="KW-0411">Iron-sulfur</keyword>
<keyword evidence="1" id="KW-0479">Metal-binding</keyword>